<dbReference type="OrthoDB" id="5392779at2759"/>
<dbReference type="GeneID" id="19279981"/>
<dbReference type="HOGENOM" id="CLU_004804_0_2_1"/>
<feature type="domain" description="Zn(2)-C6 fungal-type" evidence="6">
    <location>
        <begin position="35"/>
        <end position="88"/>
    </location>
</feature>
<organism evidence="8 9">
    <name type="scientific">Pestalotiopsis fici (strain W106-1 / CGMCC3.15140)</name>
    <dbReference type="NCBI Taxonomy" id="1229662"/>
    <lineage>
        <taxon>Eukaryota</taxon>
        <taxon>Fungi</taxon>
        <taxon>Dikarya</taxon>
        <taxon>Ascomycota</taxon>
        <taxon>Pezizomycotina</taxon>
        <taxon>Sordariomycetes</taxon>
        <taxon>Xylariomycetidae</taxon>
        <taxon>Amphisphaeriales</taxon>
        <taxon>Sporocadaceae</taxon>
        <taxon>Pestalotiopsis</taxon>
    </lineage>
</organism>
<gene>
    <name evidence="8" type="ORF">PFICI_14968</name>
</gene>
<dbReference type="AlphaFoldDB" id="W3WHJ1"/>
<dbReference type="EMBL" id="KI912122">
    <property type="protein sequence ID" value="ETS73363.1"/>
    <property type="molecule type" value="Genomic_DNA"/>
</dbReference>
<dbReference type="GO" id="GO:0006351">
    <property type="term" value="P:DNA-templated transcription"/>
    <property type="evidence" value="ECO:0007669"/>
    <property type="project" value="InterPro"/>
</dbReference>
<dbReference type="OMA" id="VIWFRIN"/>
<feature type="region of interest" description="Disordered" evidence="5">
    <location>
        <begin position="116"/>
        <end position="188"/>
    </location>
</feature>
<evidence type="ECO:0000259" key="6">
    <source>
        <dbReference type="SMART" id="SM00066"/>
    </source>
</evidence>
<keyword evidence="4" id="KW-0539">Nucleus</keyword>
<dbReference type="Proteomes" id="UP000030651">
    <property type="component" value="Unassembled WGS sequence"/>
</dbReference>
<name>W3WHJ1_PESFW</name>
<evidence type="ECO:0000259" key="7">
    <source>
        <dbReference type="SMART" id="SM00906"/>
    </source>
</evidence>
<dbReference type="STRING" id="1229662.W3WHJ1"/>
<dbReference type="Gene3D" id="4.10.240.10">
    <property type="entry name" value="Zn(2)-C6 fungal-type DNA-binding domain"/>
    <property type="match status" value="1"/>
</dbReference>
<dbReference type="eggNOG" id="ENOG502SJ8Q">
    <property type="taxonomic scope" value="Eukaryota"/>
</dbReference>
<keyword evidence="3" id="KW-0804">Transcription</keyword>
<keyword evidence="2" id="KW-0805">Transcription regulation</keyword>
<proteinExistence type="predicted"/>
<feature type="compositionally biased region" description="Polar residues" evidence="5">
    <location>
        <begin position="116"/>
        <end position="130"/>
    </location>
</feature>
<feature type="compositionally biased region" description="Polar residues" evidence="5">
    <location>
        <begin position="148"/>
        <end position="158"/>
    </location>
</feature>
<evidence type="ECO:0000256" key="1">
    <source>
        <dbReference type="ARBA" id="ARBA00022723"/>
    </source>
</evidence>
<feature type="region of interest" description="Disordered" evidence="5">
    <location>
        <begin position="635"/>
        <end position="659"/>
    </location>
</feature>
<evidence type="ECO:0000313" key="8">
    <source>
        <dbReference type="EMBL" id="ETS73363.1"/>
    </source>
</evidence>
<feature type="compositionally biased region" description="Polar residues" evidence="5">
    <location>
        <begin position="635"/>
        <end position="645"/>
    </location>
</feature>
<accession>W3WHJ1</accession>
<dbReference type="InterPro" id="IPR036864">
    <property type="entry name" value="Zn2-C6_fun-type_DNA-bd_sf"/>
</dbReference>
<dbReference type="RefSeq" id="XP_007841740.1">
    <property type="nucleotide sequence ID" value="XM_007843549.1"/>
</dbReference>
<keyword evidence="9" id="KW-1185">Reference proteome</keyword>
<keyword evidence="1" id="KW-0479">Metal-binding</keyword>
<evidence type="ECO:0008006" key="10">
    <source>
        <dbReference type="Google" id="ProtNLM"/>
    </source>
</evidence>
<dbReference type="GO" id="GO:0003677">
    <property type="term" value="F:DNA binding"/>
    <property type="evidence" value="ECO:0007669"/>
    <property type="project" value="InterPro"/>
</dbReference>
<dbReference type="SUPFAM" id="SSF57701">
    <property type="entry name" value="Zn2/Cys6 DNA-binding domain"/>
    <property type="match status" value="1"/>
</dbReference>
<dbReference type="SMART" id="SM00906">
    <property type="entry name" value="Fungal_trans"/>
    <property type="match status" value="1"/>
</dbReference>
<dbReference type="SMART" id="SM00066">
    <property type="entry name" value="GAL4"/>
    <property type="match status" value="1"/>
</dbReference>
<dbReference type="InterPro" id="IPR001138">
    <property type="entry name" value="Zn2Cys6_DnaBD"/>
</dbReference>
<feature type="region of interest" description="Disordered" evidence="5">
    <location>
        <begin position="1"/>
        <end position="36"/>
    </location>
</feature>
<feature type="region of interest" description="Disordered" evidence="5">
    <location>
        <begin position="692"/>
        <end position="711"/>
    </location>
</feature>
<evidence type="ECO:0000256" key="2">
    <source>
        <dbReference type="ARBA" id="ARBA00023015"/>
    </source>
</evidence>
<sequence>MPATRSAQPGPGAEGNANEDARAPTGPAAKRRKTRKGTNSCWACKRRKEKCIFDRSQSETGAQATVCLACQRRGTPCVSQEFPDDSTEPPARTVQVADSAIWIEALVEQLVKRFASNQSSTGPTGSNSENIAARDCGIPTPATVDLESGQNPPSSSILKSPASAGITDASTPLSGHQEQPSAAVGTYTRDSRSLRLRISDHVSPGSAKLARLSRALYNALPSIQDSDILCRTGYRSSQMFTEILTIPYKSLGQSGLGSRVNNLVRPGPQTHPVLLARHMLQLMHILQQFHPSYEALQALSEPPDQILERLTETAITQVSTQDRFLGNIEGLECVLLESMYHANGGSLRLSWAANRRALHLAQLMGFHQDGGRLRYHMLDPTSKADPRSMWFHIIQYDCSLSLLLGLPRGFQDCNVATEALLTGDIALGRLERIHCAIVTQILDRNSSKRPDFSTTQQLDRELQKEARRLPSRWWLPPRLSNKGKDDESLFWDLKRLIVQISHYNILNRLHLPYMLRASKDPSYQYSQIACVNASREILSRTLVLHEFNRVAFCCRTPDFMALMAAMTLVLAHLDSHRHASSLLVHQYLSDRAMMEQMQQSMEEYSRINGDALSTESADLLRRLLAIEAEVADGHTANTERVTVQPQGEGAPDHNESDEGDGVVHVHIPYFGIVKIAREGTISKETLGSARKPVEAQCVQGQHPEVSDSRNSTDSRQAIAETLLHSPQFVSAGQTTDSNDMCSRPDLSALAQSQSLSHVMAITEETDPSSAYSQPQDSFYDPYMPGFTAGIDDWTFQGVDLAFFETLASGDVNSEFYHMNELAWQSDGG</sequence>
<protein>
    <recommendedName>
        <fullName evidence="10">Zn(2)-C6 fungal-type domain-containing protein</fullName>
    </recommendedName>
</protein>
<dbReference type="KEGG" id="pfy:PFICI_14968"/>
<feature type="domain" description="Xylanolytic transcriptional activator regulatory" evidence="7">
    <location>
        <begin position="350"/>
        <end position="426"/>
    </location>
</feature>
<dbReference type="GO" id="GO:0000981">
    <property type="term" value="F:DNA-binding transcription factor activity, RNA polymerase II-specific"/>
    <property type="evidence" value="ECO:0007669"/>
    <property type="project" value="InterPro"/>
</dbReference>
<dbReference type="PANTHER" id="PTHR47840">
    <property type="entry name" value="ZN(II)2CYS6 TRANSCRIPTION FACTOR (EUROFUNG)-RELATED"/>
    <property type="match status" value="1"/>
</dbReference>
<evidence type="ECO:0000313" key="9">
    <source>
        <dbReference type="Proteomes" id="UP000030651"/>
    </source>
</evidence>
<dbReference type="PANTHER" id="PTHR47840:SF1">
    <property type="entry name" value="ZN(II)2CYS6 TRANSCRIPTION FACTOR (EUROFUNG)"/>
    <property type="match status" value="1"/>
</dbReference>
<dbReference type="GO" id="GO:0008270">
    <property type="term" value="F:zinc ion binding"/>
    <property type="evidence" value="ECO:0007669"/>
    <property type="project" value="InterPro"/>
</dbReference>
<feature type="compositionally biased region" description="Polar residues" evidence="5">
    <location>
        <begin position="168"/>
        <end position="180"/>
    </location>
</feature>
<reference evidence="9" key="1">
    <citation type="journal article" date="2015" name="BMC Genomics">
        <title>Genomic and transcriptomic analysis of the endophytic fungus Pestalotiopsis fici reveals its lifestyle and high potential for synthesis of natural products.</title>
        <authorList>
            <person name="Wang X."/>
            <person name="Zhang X."/>
            <person name="Liu L."/>
            <person name="Xiang M."/>
            <person name="Wang W."/>
            <person name="Sun X."/>
            <person name="Che Y."/>
            <person name="Guo L."/>
            <person name="Liu G."/>
            <person name="Guo L."/>
            <person name="Wang C."/>
            <person name="Yin W.B."/>
            <person name="Stadler M."/>
            <person name="Zhang X."/>
            <person name="Liu X."/>
        </authorList>
    </citation>
    <scope>NUCLEOTIDE SEQUENCE [LARGE SCALE GENOMIC DNA]</scope>
    <source>
        <strain evidence="9">W106-1 / CGMCC3.15140</strain>
    </source>
</reference>
<evidence type="ECO:0000256" key="4">
    <source>
        <dbReference type="ARBA" id="ARBA00023242"/>
    </source>
</evidence>
<dbReference type="InterPro" id="IPR007219">
    <property type="entry name" value="XnlR_reg_dom"/>
</dbReference>
<evidence type="ECO:0000256" key="3">
    <source>
        <dbReference type="ARBA" id="ARBA00023163"/>
    </source>
</evidence>
<dbReference type="InParanoid" id="W3WHJ1"/>
<evidence type="ECO:0000256" key="5">
    <source>
        <dbReference type="SAM" id="MobiDB-lite"/>
    </source>
</evidence>
<dbReference type="CDD" id="cd12148">
    <property type="entry name" value="fungal_TF_MHR"/>
    <property type="match status" value="1"/>
</dbReference>